<dbReference type="Proteomes" id="UP001432322">
    <property type="component" value="Unassembled WGS sequence"/>
</dbReference>
<dbReference type="AlphaFoldDB" id="A0AAV5VZ47"/>
<dbReference type="EMBL" id="BTSY01000004">
    <property type="protein sequence ID" value="GMT24845.1"/>
    <property type="molecule type" value="Genomic_DNA"/>
</dbReference>
<organism evidence="1 2">
    <name type="scientific">Pristionchus fissidentatus</name>
    <dbReference type="NCBI Taxonomy" id="1538716"/>
    <lineage>
        <taxon>Eukaryota</taxon>
        <taxon>Metazoa</taxon>
        <taxon>Ecdysozoa</taxon>
        <taxon>Nematoda</taxon>
        <taxon>Chromadorea</taxon>
        <taxon>Rhabditida</taxon>
        <taxon>Rhabditina</taxon>
        <taxon>Diplogasteromorpha</taxon>
        <taxon>Diplogasteroidea</taxon>
        <taxon>Neodiplogasteridae</taxon>
        <taxon>Pristionchus</taxon>
    </lineage>
</organism>
<protein>
    <submittedName>
        <fullName evidence="1">Uncharacterized protein</fullName>
    </submittedName>
</protein>
<keyword evidence="2" id="KW-1185">Reference proteome</keyword>
<name>A0AAV5VZ47_9BILA</name>
<feature type="non-terminal residue" evidence="1">
    <location>
        <position position="173"/>
    </location>
</feature>
<sequence length="173" mass="19595">PFLHSEHNDIRTSVLLPHQFKAHRDLLSARHRSVEDPMTLVDGIDELIIEADYFMNEVSDDDDIEYLFPRIRIEHDGGQILESTCLIKWNQPASGRFRIGPTIVALSDAHGQIVSQGRILQSDDGIFRHFLPIQRFTVVIDVESRSFPGLPAEVPPFVYDCGSRIVQCGDDTN</sequence>
<comment type="caution">
    <text evidence="1">The sequence shown here is derived from an EMBL/GenBank/DDBJ whole genome shotgun (WGS) entry which is preliminary data.</text>
</comment>
<feature type="non-terminal residue" evidence="1">
    <location>
        <position position="1"/>
    </location>
</feature>
<evidence type="ECO:0000313" key="2">
    <source>
        <dbReference type="Proteomes" id="UP001432322"/>
    </source>
</evidence>
<reference evidence="1" key="1">
    <citation type="submission" date="2023-10" db="EMBL/GenBank/DDBJ databases">
        <title>Genome assembly of Pristionchus species.</title>
        <authorList>
            <person name="Yoshida K."/>
            <person name="Sommer R.J."/>
        </authorList>
    </citation>
    <scope>NUCLEOTIDE SEQUENCE</scope>
    <source>
        <strain evidence="1">RS5133</strain>
    </source>
</reference>
<evidence type="ECO:0000313" key="1">
    <source>
        <dbReference type="EMBL" id="GMT24845.1"/>
    </source>
</evidence>
<accession>A0AAV5VZ47</accession>
<proteinExistence type="predicted"/>
<gene>
    <name evidence="1" type="ORF">PFISCL1PPCAC_16142</name>
</gene>